<dbReference type="EMBL" id="DS268488">
    <property type="protein sequence ID" value="EFP10747.1"/>
    <property type="molecule type" value="Genomic_DNA"/>
</dbReference>
<dbReference type="FunCoup" id="E3MWP9">
    <property type="interactions" value="1675"/>
</dbReference>
<dbReference type="Pfam" id="PF10318">
    <property type="entry name" value="7TM_GPCR_Srh"/>
    <property type="match status" value="1"/>
</dbReference>
<dbReference type="PANTHER" id="PTHR46891">
    <property type="entry name" value="SERPENTINE RECEPTOR, CLASS H-RELATED"/>
    <property type="match status" value="1"/>
</dbReference>
<reference evidence="2" key="1">
    <citation type="submission" date="2007-07" db="EMBL/GenBank/DDBJ databases">
        <title>PCAP assembly of the Caenorhabditis remanei genome.</title>
        <authorList>
            <consortium name="The Caenorhabditis remanei Sequencing Consortium"/>
            <person name="Wilson R.K."/>
        </authorList>
    </citation>
    <scope>NUCLEOTIDE SEQUENCE [LARGE SCALE GENOMIC DNA]</scope>
    <source>
        <strain evidence="2">PB4641</strain>
    </source>
</reference>
<feature type="transmembrane region" description="Helical" evidence="1">
    <location>
        <begin position="20"/>
        <end position="40"/>
    </location>
</feature>
<name>E3MWP9_CAERE</name>
<dbReference type="RefSeq" id="XP_003099388.2">
    <property type="nucleotide sequence ID" value="XM_003099340.2"/>
</dbReference>
<keyword evidence="1" id="KW-0472">Membrane</keyword>
<gene>
    <name evidence="2" type="ORF">CRE_02471</name>
</gene>
<feature type="transmembrane region" description="Helical" evidence="1">
    <location>
        <begin position="60"/>
        <end position="79"/>
    </location>
</feature>
<dbReference type="eggNOG" id="ENOG502TFM9">
    <property type="taxonomic scope" value="Eukaryota"/>
</dbReference>
<feature type="transmembrane region" description="Helical" evidence="1">
    <location>
        <begin position="288"/>
        <end position="308"/>
    </location>
</feature>
<feature type="transmembrane region" description="Helical" evidence="1">
    <location>
        <begin position="253"/>
        <end position="276"/>
    </location>
</feature>
<dbReference type="PANTHER" id="PTHR46891:SF8">
    <property type="entry name" value="SERPENTINE RECEPTOR, CLASS H"/>
    <property type="match status" value="1"/>
</dbReference>
<dbReference type="InterPro" id="IPR019422">
    <property type="entry name" value="7TM_GPCR_serpentine_rcpt_Srh"/>
</dbReference>
<keyword evidence="1" id="KW-0812">Transmembrane</keyword>
<evidence type="ECO:0008006" key="4">
    <source>
        <dbReference type="Google" id="ProtNLM"/>
    </source>
</evidence>
<accession>E3MWP9</accession>
<dbReference type="Proteomes" id="UP000008281">
    <property type="component" value="Unassembled WGS sequence"/>
</dbReference>
<feature type="transmembrane region" description="Helical" evidence="1">
    <location>
        <begin position="149"/>
        <end position="169"/>
    </location>
</feature>
<keyword evidence="3" id="KW-1185">Reference proteome</keyword>
<dbReference type="AlphaFoldDB" id="E3MWP9"/>
<feature type="transmembrane region" description="Helical" evidence="1">
    <location>
        <begin position="99"/>
        <end position="120"/>
    </location>
</feature>
<evidence type="ECO:0000313" key="2">
    <source>
        <dbReference type="EMBL" id="EFP10747.1"/>
    </source>
</evidence>
<evidence type="ECO:0000256" key="1">
    <source>
        <dbReference type="SAM" id="Phobius"/>
    </source>
</evidence>
<dbReference type="HOGENOM" id="CLU_799839_0_0_1"/>
<sequence>MEGDLASICSLKYLEHSKMFLLFRISPIITFPFYLLATFLILRNKSKIVQAVRKQYLKQIVINFIFVILLAVIVCPILEPPIPGYYMTGLLAIFEMNVALPLVLMTHVVLLVALSILQLVKHQLITLSDLRFTKKFDLIVKIIRKMYEFCYLLMVIVAFSILPALTIHFELNEFREQAFLYYKNPFVMCKDMFIADHRNWKIYTPYFCSITFGVVCSITGITSVITCLLMIYESRKMVSRETLIMQRNFTGVLVYQALVYITFIIVPVGVISTLFYADIHIQDNGIAFLLMICCQGAINNLMHIVPGIHKLFCRKKQKPTSRCGKDIAMWSSTPSVVVT</sequence>
<evidence type="ECO:0000313" key="3">
    <source>
        <dbReference type="Proteomes" id="UP000008281"/>
    </source>
</evidence>
<dbReference type="OrthoDB" id="5807897at2759"/>
<protein>
    <recommendedName>
        <fullName evidence="4">Serpentine Receptor, class H</fullName>
    </recommendedName>
</protein>
<dbReference type="CTD" id="9805048"/>
<dbReference type="GeneID" id="9805048"/>
<proteinExistence type="predicted"/>
<dbReference type="InParanoid" id="E3MWP9"/>
<dbReference type="KEGG" id="crq:GCK72_020576"/>
<feature type="transmembrane region" description="Helical" evidence="1">
    <location>
        <begin position="210"/>
        <end position="232"/>
    </location>
</feature>
<organism evidence="3">
    <name type="scientific">Caenorhabditis remanei</name>
    <name type="common">Caenorhabditis vulgaris</name>
    <dbReference type="NCBI Taxonomy" id="31234"/>
    <lineage>
        <taxon>Eukaryota</taxon>
        <taxon>Metazoa</taxon>
        <taxon>Ecdysozoa</taxon>
        <taxon>Nematoda</taxon>
        <taxon>Chromadorea</taxon>
        <taxon>Rhabditida</taxon>
        <taxon>Rhabditina</taxon>
        <taxon>Rhabditomorpha</taxon>
        <taxon>Rhabditoidea</taxon>
        <taxon>Rhabditidae</taxon>
        <taxon>Peloderinae</taxon>
        <taxon>Caenorhabditis</taxon>
    </lineage>
</organism>
<dbReference type="OMA" id="MFIADHR"/>
<keyword evidence="1" id="KW-1133">Transmembrane helix</keyword>